<dbReference type="EMBL" id="NBWC01000002">
    <property type="protein sequence ID" value="ORL67705.1"/>
    <property type="molecule type" value="Genomic_DNA"/>
</dbReference>
<protein>
    <recommendedName>
        <fullName evidence="3">Fimbrial protein</fullName>
    </recommendedName>
</protein>
<dbReference type="Proteomes" id="UP000193675">
    <property type="component" value="Unassembled WGS sequence"/>
</dbReference>
<dbReference type="InterPro" id="IPR007813">
    <property type="entry name" value="PilN"/>
</dbReference>
<evidence type="ECO:0000313" key="2">
    <source>
        <dbReference type="Proteomes" id="UP000193675"/>
    </source>
</evidence>
<reference evidence="1 2" key="1">
    <citation type="submission" date="2017-04" db="EMBL/GenBank/DDBJ databases">
        <title>Presence of VIM-2 positive Pseudomonas species in chickens and their surrounding environment.</title>
        <authorList>
            <person name="Zhang R."/>
        </authorList>
    </citation>
    <scope>NUCLEOTIDE SEQUENCE [LARGE SCALE GENOMIC DNA]</scope>
    <source>
        <strain evidence="1 2">DZ-C18</strain>
    </source>
</reference>
<dbReference type="PANTHER" id="PTHR40278:SF1">
    <property type="entry name" value="DNA UTILIZATION PROTEIN HOFN"/>
    <property type="match status" value="1"/>
</dbReference>
<dbReference type="InterPro" id="IPR052534">
    <property type="entry name" value="Extracell_DNA_Util/SecSys_Comp"/>
</dbReference>
<accession>A0A1X1A719</accession>
<name>A0A1X1A719_PSEPU</name>
<evidence type="ECO:0000313" key="1">
    <source>
        <dbReference type="EMBL" id="ORL67705.1"/>
    </source>
</evidence>
<dbReference type="AlphaFoldDB" id="A0A1X1A719"/>
<dbReference type="PANTHER" id="PTHR40278">
    <property type="entry name" value="DNA UTILIZATION PROTEIN HOFN"/>
    <property type="match status" value="1"/>
</dbReference>
<dbReference type="OrthoDB" id="5296173at2"/>
<proteinExistence type="predicted"/>
<organism evidence="1 2">
    <name type="scientific">Pseudomonas putida</name>
    <name type="common">Arthrobacter siderocapsulatus</name>
    <dbReference type="NCBI Taxonomy" id="303"/>
    <lineage>
        <taxon>Bacteria</taxon>
        <taxon>Pseudomonadati</taxon>
        <taxon>Pseudomonadota</taxon>
        <taxon>Gammaproteobacteria</taxon>
        <taxon>Pseudomonadales</taxon>
        <taxon>Pseudomonadaceae</taxon>
        <taxon>Pseudomonas</taxon>
    </lineage>
</organism>
<dbReference type="Pfam" id="PF05137">
    <property type="entry name" value="PilN"/>
    <property type="match status" value="1"/>
</dbReference>
<gene>
    <name evidence="1" type="ORF">B7H17_01205</name>
</gene>
<sequence>MRVRLNLLPWREHRRLAAVRRFKTALVVCLLFALGGVMLLDHLARQRLQQQALAATARQAALQPVEQALARIEALREQRLSIEGQTRALARLRSGQGAFVTMLLELERVIPDGLHLSELQLKDDEVRLLGLTASPAVLAQFMRDLMQASVLQGLELKRLRNLPAGDEFLLVARLSATWS</sequence>
<dbReference type="RefSeq" id="WP_084853837.1">
    <property type="nucleotide sequence ID" value="NZ_NBWC01000002.1"/>
</dbReference>
<comment type="caution">
    <text evidence="1">The sequence shown here is derived from an EMBL/GenBank/DDBJ whole genome shotgun (WGS) entry which is preliminary data.</text>
</comment>
<evidence type="ECO:0008006" key="3">
    <source>
        <dbReference type="Google" id="ProtNLM"/>
    </source>
</evidence>